<dbReference type="AlphaFoldDB" id="A0A7J3SJS0"/>
<feature type="domain" description="Glycosyl transferase family 1" evidence="3">
    <location>
        <begin position="195"/>
        <end position="356"/>
    </location>
</feature>
<evidence type="ECO:0000313" key="5">
    <source>
        <dbReference type="EMBL" id="HGZ59860.1"/>
    </source>
</evidence>
<dbReference type="PANTHER" id="PTHR12526">
    <property type="entry name" value="GLYCOSYLTRANSFERASE"/>
    <property type="match status" value="1"/>
</dbReference>
<dbReference type="Pfam" id="PF00534">
    <property type="entry name" value="Glycos_transf_1"/>
    <property type="match status" value="1"/>
</dbReference>
<dbReference type="Gene3D" id="3.40.50.2000">
    <property type="entry name" value="Glycogen Phosphorylase B"/>
    <property type="match status" value="2"/>
</dbReference>
<evidence type="ECO:0000256" key="2">
    <source>
        <dbReference type="ARBA" id="ARBA00022679"/>
    </source>
</evidence>
<accession>A0A7J3SJS0</accession>
<dbReference type="EMBL" id="DTLS01000040">
    <property type="protein sequence ID" value="HGZ59860.1"/>
    <property type="molecule type" value="Genomic_DNA"/>
</dbReference>
<comment type="caution">
    <text evidence="5">The sequence shown here is derived from an EMBL/GenBank/DDBJ whole genome shotgun (WGS) entry which is preliminary data.</text>
</comment>
<evidence type="ECO:0000256" key="1">
    <source>
        <dbReference type="ARBA" id="ARBA00022676"/>
    </source>
</evidence>
<dbReference type="PANTHER" id="PTHR12526:SF510">
    <property type="entry name" value="D-INOSITOL 3-PHOSPHATE GLYCOSYLTRANSFERASE"/>
    <property type="match status" value="1"/>
</dbReference>
<feature type="domain" description="Glycosyltransferase subfamily 4-like N-terminal" evidence="4">
    <location>
        <begin position="16"/>
        <end position="180"/>
    </location>
</feature>
<name>A0A7J3SJS0_9CREN</name>
<dbReference type="InterPro" id="IPR028098">
    <property type="entry name" value="Glyco_trans_4-like_N"/>
</dbReference>
<proteinExistence type="predicted"/>
<organism evidence="5">
    <name type="scientific">Fervidicoccus fontis</name>
    <dbReference type="NCBI Taxonomy" id="683846"/>
    <lineage>
        <taxon>Archaea</taxon>
        <taxon>Thermoproteota</taxon>
        <taxon>Thermoprotei</taxon>
        <taxon>Fervidicoccales</taxon>
        <taxon>Fervidicoccaceae</taxon>
        <taxon>Fervidicoccus</taxon>
    </lineage>
</organism>
<dbReference type="CDD" id="cd03801">
    <property type="entry name" value="GT4_PimA-like"/>
    <property type="match status" value="1"/>
</dbReference>
<dbReference type="InterPro" id="IPR001296">
    <property type="entry name" value="Glyco_trans_1"/>
</dbReference>
<reference evidence="5" key="1">
    <citation type="journal article" date="2020" name="mSystems">
        <title>Genome- and Community-Level Interaction Insights into Carbon Utilization and Element Cycling Functions of Hydrothermarchaeota in Hydrothermal Sediment.</title>
        <authorList>
            <person name="Zhou Z."/>
            <person name="Liu Y."/>
            <person name="Xu W."/>
            <person name="Pan J."/>
            <person name="Luo Z.H."/>
            <person name="Li M."/>
        </authorList>
    </citation>
    <scope>NUCLEOTIDE SEQUENCE [LARGE SCALE GENOMIC DNA]</scope>
    <source>
        <strain evidence="5">SpSt-885</strain>
    </source>
</reference>
<dbReference type="GO" id="GO:0016757">
    <property type="term" value="F:glycosyltransferase activity"/>
    <property type="evidence" value="ECO:0007669"/>
    <property type="project" value="UniProtKB-KW"/>
</dbReference>
<keyword evidence="1" id="KW-0328">Glycosyltransferase</keyword>
<dbReference type="Pfam" id="PF13439">
    <property type="entry name" value="Glyco_transf_4"/>
    <property type="match status" value="1"/>
</dbReference>
<evidence type="ECO:0000259" key="4">
    <source>
        <dbReference type="Pfam" id="PF13439"/>
    </source>
</evidence>
<protein>
    <submittedName>
        <fullName evidence="5">Glycosyltransferase family 1 protein</fullName>
    </submittedName>
</protein>
<keyword evidence="2 5" id="KW-0808">Transferase</keyword>
<gene>
    <name evidence="5" type="ORF">ENW83_01450</name>
</gene>
<dbReference type="SUPFAM" id="SSF53756">
    <property type="entry name" value="UDP-Glycosyltransferase/glycogen phosphorylase"/>
    <property type="match status" value="1"/>
</dbReference>
<evidence type="ECO:0000259" key="3">
    <source>
        <dbReference type="Pfam" id="PF00534"/>
    </source>
</evidence>
<sequence length="381" mass="43187">MKIAIVCSYYPWPPSVGGVETIVRNVSTELAKRGREVYVVTTPFDVTTMKQVSTYGVEERDGVIVYKLKPGRLRVGYARFLKELKETLKEIRPEIVHEHNLHPHLFQLAKWKDDNGYRLVAELHHPAVEIDFLIQRLVMPFAELGLRHVSKAIDVFVVHTMLEKEWLVSRGIPNGKTALVRFPAVPSKLLNYNVHPTDLSDILYLGRIVHRKGVHILIRALSMVKQRFSTIRASVAGPSDLPYLESLKTLVEKLGLRDNVSFIGTIREEEKHVLIKSHKIVVLPSLKDYTPNVLLEAQALGVPVIATKVGAVPEIMVDRETGFLVEPNNDHALAKAIEMLVSDQELRRRLSIRAKEFAKNFTLEKQVDKLESLYSETSACK</sequence>